<dbReference type="InterPro" id="IPR041607">
    <property type="entry name" value="HU-HIG"/>
</dbReference>
<proteinExistence type="predicted"/>
<dbReference type="Proteomes" id="UP000823862">
    <property type="component" value="Unassembled WGS sequence"/>
</dbReference>
<accession>A0A9D2HXT9</accession>
<evidence type="ECO:0000313" key="3">
    <source>
        <dbReference type="EMBL" id="HJA86078.1"/>
    </source>
</evidence>
<dbReference type="Pfam" id="PF18291">
    <property type="entry name" value="HU-HIG"/>
    <property type="match status" value="1"/>
</dbReference>
<dbReference type="InterPro" id="IPR010992">
    <property type="entry name" value="IHF-like_DNA-bd_dom_sf"/>
</dbReference>
<feature type="domain" description="HU" evidence="2">
    <location>
        <begin position="23"/>
        <end position="116"/>
    </location>
</feature>
<dbReference type="EMBL" id="DWZI01000040">
    <property type="protein sequence ID" value="HJA86078.1"/>
    <property type="molecule type" value="Genomic_DNA"/>
</dbReference>
<dbReference type="InterPro" id="IPR005902">
    <property type="entry name" value="HU_DNA-bd_put"/>
</dbReference>
<evidence type="ECO:0000259" key="2">
    <source>
        <dbReference type="Pfam" id="PF18291"/>
    </source>
</evidence>
<evidence type="ECO:0000256" key="1">
    <source>
        <dbReference type="ARBA" id="ARBA00023125"/>
    </source>
</evidence>
<organism evidence="3 4">
    <name type="scientific">Candidatus Bacteroides avicola</name>
    <dbReference type="NCBI Taxonomy" id="2838468"/>
    <lineage>
        <taxon>Bacteria</taxon>
        <taxon>Pseudomonadati</taxon>
        <taxon>Bacteroidota</taxon>
        <taxon>Bacteroidia</taxon>
        <taxon>Bacteroidales</taxon>
        <taxon>Bacteroidaceae</taxon>
        <taxon>Bacteroides</taxon>
    </lineage>
</organism>
<evidence type="ECO:0000313" key="4">
    <source>
        <dbReference type="Proteomes" id="UP000823862"/>
    </source>
</evidence>
<dbReference type="GO" id="GO:0003677">
    <property type="term" value="F:DNA binding"/>
    <property type="evidence" value="ECO:0007669"/>
    <property type="project" value="UniProtKB-KW"/>
</dbReference>
<sequence>MFFKKGKQKIGGIVKWFPREVVFSRHPATIKDLAEEIAHMSTASPGDVYLVLACLPRVMAQFMSESRPVHIEGLGSFYFKLSCAGRGVDSPEEVDRKQIKSIRVQFLPERQGKGKFMRRPMTEGVSLISWEGEVDDGKAAETTLLDE</sequence>
<name>A0A9D2HXT9_9BACE</name>
<reference evidence="3" key="1">
    <citation type="journal article" date="2021" name="PeerJ">
        <title>Extensive microbial diversity within the chicken gut microbiome revealed by metagenomics and culture.</title>
        <authorList>
            <person name="Gilroy R."/>
            <person name="Ravi A."/>
            <person name="Getino M."/>
            <person name="Pursley I."/>
            <person name="Horton D.L."/>
            <person name="Alikhan N.F."/>
            <person name="Baker D."/>
            <person name="Gharbi K."/>
            <person name="Hall N."/>
            <person name="Watson M."/>
            <person name="Adriaenssens E.M."/>
            <person name="Foster-Nyarko E."/>
            <person name="Jarju S."/>
            <person name="Secka A."/>
            <person name="Antonio M."/>
            <person name="Oren A."/>
            <person name="Chaudhuri R.R."/>
            <person name="La Ragione R."/>
            <person name="Hildebrand F."/>
            <person name="Pallen M.J."/>
        </authorList>
    </citation>
    <scope>NUCLEOTIDE SEQUENCE</scope>
    <source>
        <strain evidence="3">ChiHjej12B11-9795</strain>
    </source>
</reference>
<keyword evidence="1 3" id="KW-0238">DNA-binding</keyword>
<dbReference type="AlphaFoldDB" id="A0A9D2HXT9"/>
<gene>
    <name evidence="3" type="ORF">H9950_07810</name>
</gene>
<dbReference type="SUPFAM" id="SSF47729">
    <property type="entry name" value="IHF-like DNA-binding proteins"/>
    <property type="match status" value="1"/>
</dbReference>
<comment type="caution">
    <text evidence="3">The sequence shown here is derived from an EMBL/GenBank/DDBJ whole genome shotgun (WGS) entry which is preliminary data.</text>
</comment>
<protein>
    <submittedName>
        <fullName evidence="3">DNA-binding protein</fullName>
    </submittedName>
</protein>
<dbReference type="NCBIfam" id="TIGR01201">
    <property type="entry name" value="HU_rel"/>
    <property type="match status" value="1"/>
</dbReference>
<reference evidence="3" key="2">
    <citation type="submission" date="2021-04" db="EMBL/GenBank/DDBJ databases">
        <authorList>
            <person name="Gilroy R."/>
        </authorList>
    </citation>
    <scope>NUCLEOTIDE SEQUENCE</scope>
    <source>
        <strain evidence="3">ChiHjej12B11-9795</strain>
    </source>
</reference>